<dbReference type="HOGENOM" id="CLU_2465573_0_0_3"/>
<dbReference type="SUPFAM" id="SSF158414">
    <property type="entry name" value="HP0062-like"/>
    <property type="match status" value="1"/>
</dbReference>
<sequence>MDDSFLQLKHFQQTLEQFHDRVQSAWREVETTYEDLSPHWQDQKRQKHDEMWLDLQEKTNNYYSRQIPTYNDFLNHKLQVLERYLNGG</sequence>
<accession>A0A0F6RLB8</accession>
<dbReference type="PATRIC" id="fig|1641812.3.peg.2279"/>
<name>A0A0F6RLB8_MICAE</name>
<gene>
    <name evidence="1" type="ORF">MYAER_2207</name>
</gene>
<proteinExistence type="predicted"/>
<dbReference type="RefSeq" id="WP_002741504.1">
    <property type="nucleotide sequence ID" value="NZ_CP011304.1"/>
</dbReference>
<dbReference type="InterPro" id="IPR029013">
    <property type="entry name" value="HP0062-like_sf"/>
</dbReference>
<dbReference type="AlphaFoldDB" id="A0A0F6RLB8"/>
<evidence type="ECO:0000313" key="2">
    <source>
        <dbReference type="Proteomes" id="UP000034103"/>
    </source>
</evidence>
<reference evidence="1 2" key="1">
    <citation type="journal article" date="2015" name="Genome Announc.">
        <title>Complete Genome Sequence of Microcystis aeruginosa NIES-2549, a Bloom-Forming Cyanobacterium from Lake Kasumigaura, Japan.</title>
        <authorList>
            <person name="Yamaguchi H."/>
            <person name="Suzuki S."/>
            <person name="Tanabe Y."/>
            <person name="Osana Y."/>
            <person name="Shimura Y."/>
            <person name="Ishida K."/>
            <person name="Kawachi M."/>
        </authorList>
    </citation>
    <scope>NUCLEOTIDE SEQUENCE [LARGE SCALE GENOMIC DNA]</scope>
    <source>
        <strain evidence="1 2">NIES-2549</strain>
    </source>
</reference>
<dbReference type="EMBL" id="CP011304">
    <property type="protein sequence ID" value="AKE64555.1"/>
    <property type="molecule type" value="Genomic_DNA"/>
</dbReference>
<dbReference type="Proteomes" id="UP000034103">
    <property type="component" value="Chromosome"/>
</dbReference>
<protein>
    <submittedName>
        <fullName evidence="1">Uncharacterized protein</fullName>
    </submittedName>
</protein>
<evidence type="ECO:0000313" key="1">
    <source>
        <dbReference type="EMBL" id="AKE64555.1"/>
    </source>
</evidence>
<dbReference type="Gene3D" id="1.10.287.850">
    <property type="entry name" value="HP0062-like domain"/>
    <property type="match status" value="1"/>
</dbReference>
<organism evidence="1 2">
    <name type="scientific">Microcystis aeruginosa NIES-2549</name>
    <dbReference type="NCBI Taxonomy" id="1641812"/>
    <lineage>
        <taxon>Bacteria</taxon>
        <taxon>Bacillati</taxon>
        <taxon>Cyanobacteriota</taxon>
        <taxon>Cyanophyceae</taxon>
        <taxon>Oscillatoriophycideae</taxon>
        <taxon>Chroococcales</taxon>
        <taxon>Microcystaceae</taxon>
        <taxon>Microcystis</taxon>
    </lineage>
</organism>